<dbReference type="InterPro" id="IPR016181">
    <property type="entry name" value="Acyl_CoA_acyltransferase"/>
</dbReference>
<sequence length="174" mass="18741">MFYLFFMINTLLCRPMKISDLPAILHLQARVYPADLLENEDFYRNRLTLAPATCRVAVKDGTLVGYLIAYPWTSAMPPALNALLNALPAAADTWFVHDCAVAPQAQGAGVAAAMLKESARAAREAGLTRASLVALANALPYWRKLGYDAAASSPALAAKLAGYGPGAVYMTRFF</sequence>
<proteinExistence type="predicted"/>
<name>Q2KV66_BORA1</name>
<evidence type="ECO:0000256" key="1">
    <source>
        <dbReference type="ARBA" id="ARBA00022679"/>
    </source>
</evidence>
<dbReference type="Proteomes" id="UP000001977">
    <property type="component" value="Chromosome"/>
</dbReference>
<dbReference type="Pfam" id="PF00583">
    <property type="entry name" value="Acetyltransf_1"/>
    <property type="match status" value="1"/>
</dbReference>
<keyword evidence="5" id="KW-1185">Reference proteome</keyword>
<dbReference type="GO" id="GO:0008080">
    <property type="term" value="F:N-acetyltransferase activity"/>
    <property type="evidence" value="ECO:0007669"/>
    <property type="project" value="UniProtKB-ARBA"/>
</dbReference>
<evidence type="ECO:0000313" key="5">
    <source>
        <dbReference type="Proteomes" id="UP000001977"/>
    </source>
</evidence>
<dbReference type="AlphaFoldDB" id="Q2KV66"/>
<dbReference type="EMBL" id="AM167904">
    <property type="protein sequence ID" value="CAJ50539.1"/>
    <property type="molecule type" value="Genomic_DNA"/>
</dbReference>
<dbReference type="eggNOG" id="COG0456">
    <property type="taxonomic scope" value="Bacteria"/>
</dbReference>
<dbReference type="HOGENOM" id="CLU_099842_0_0_4"/>
<dbReference type="Gene3D" id="3.40.630.30">
    <property type="match status" value="1"/>
</dbReference>
<dbReference type="InterPro" id="IPR051635">
    <property type="entry name" value="SNAT-like"/>
</dbReference>
<dbReference type="STRING" id="360910.BAV2929"/>
<keyword evidence="2" id="KW-0012">Acyltransferase</keyword>
<evidence type="ECO:0000313" key="4">
    <source>
        <dbReference type="EMBL" id="CAJ50539.1"/>
    </source>
</evidence>
<reference evidence="4 5" key="1">
    <citation type="journal article" date="2006" name="J. Bacteriol.">
        <title>Comparison of the genome sequence of the poultry pathogen Bordetella avium with those of B. bronchiseptica, B. pertussis, and B. parapertussis reveals extensive diversity in surface structures associated with host interaction.</title>
        <authorList>
            <person name="Sebaihia M."/>
            <person name="Preston A."/>
            <person name="Maskell D.J."/>
            <person name="Kuzmiak H."/>
            <person name="Connell T.D."/>
            <person name="King N.D."/>
            <person name="Orndorff P.E."/>
            <person name="Miyamoto D.M."/>
            <person name="Thomson N.R."/>
            <person name="Harris D."/>
            <person name="Goble A."/>
            <person name="Lord A."/>
            <person name="Murphy L."/>
            <person name="Quail M.A."/>
            <person name="Rutter S."/>
            <person name="Squares R."/>
            <person name="Squares S."/>
            <person name="Woodward J."/>
            <person name="Parkhill J."/>
            <person name="Temple L.M."/>
        </authorList>
    </citation>
    <scope>NUCLEOTIDE SEQUENCE [LARGE SCALE GENOMIC DNA]</scope>
    <source>
        <strain evidence="4 5">197N</strain>
    </source>
</reference>
<evidence type="ECO:0000256" key="2">
    <source>
        <dbReference type="ARBA" id="ARBA00023315"/>
    </source>
</evidence>
<dbReference type="PROSITE" id="PS51186">
    <property type="entry name" value="GNAT"/>
    <property type="match status" value="1"/>
</dbReference>
<feature type="domain" description="N-acetyltransferase" evidence="3">
    <location>
        <begin position="11"/>
        <end position="174"/>
    </location>
</feature>
<organism evidence="4 5">
    <name type="scientific">Bordetella avium (strain 197N)</name>
    <dbReference type="NCBI Taxonomy" id="360910"/>
    <lineage>
        <taxon>Bacteria</taxon>
        <taxon>Pseudomonadati</taxon>
        <taxon>Pseudomonadota</taxon>
        <taxon>Betaproteobacteria</taxon>
        <taxon>Burkholderiales</taxon>
        <taxon>Alcaligenaceae</taxon>
        <taxon>Bordetella</taxon>
    </lineage>
</organism>
<gene>
    <name evidence="4" type="ordered locus">BAV2929</name>
</gene>
<keyword evidence="1" id="KW-0808">Transferase</keyword>
<dbReference type="PANTHER" id="PTHR10908:SF0">
    <property type="entry name" value="SEROTONIN N-ACETYLTRANSFERASE"/>
    <property type="match status" value="1"/>
</dbReference>
<dbReference type="InterPro" id="IPR000182">
    <property type="entry name" value="GNAT_dom"/>
</dbReference>
<dbReference type="PANTHER" id="PTHR10908">
    <property type="entry name" value="SEROTONIN N-ACETYLTRANSFERASE"/>
    <property type="match status" value="1"/>
</dbReference>
<evidence type="ECO:0000259" key="3">
    <source>
        <dbReference type="PROSITE" id="PS51186"/>
    </source>
</evidence>
<dbReference type="KEGG" id="bav:BAV2929"/>
<dbReference type="SUPFAM" id="SSF55729">
    <property type="entry name" value="Acyl-CoA N-acyltransferases (Nat)"/>
    <property type="match status" value="1"/>
</dbReference>
<accession>Q2KV66</accession>
<protein>
    <submittedName>
        <fullName evidence="4">Acetyltransferase</fullName>
    </submittedName>
</protein>